<dbReference type="AlphaFoldDB" id="A0A4S4L7H0"/>
<proteinExistence type="predicted"/>
<dbReference type="EMBL" id="SGPK01000145">
    <property type="protein sequence ID" value="THH07394.1"/>
    <property type="molecule type" value="Genomic_DNA"/>
</dbReference>
<dbReference type="GO" id="GO:0030473">
    <property type="term" value="P:nuclear migration along microtubule"/>
    <property type="evidence" value="ECO:0007669"/>
    <property type="project" value="TreeGrafter"/>
</dbReference>
<dbReference type="Gene3D" id="3.30.920.20">
    <property type="entry name" value="Gas2-like domain"/>
    <property type="match status" value="1"/>
</dbReference>
<comment type="caution">
    <text evidence="6">The sequence shown here is derived from an EMBL/GenBank/DDBJ whole genome shotgun (WGS) entry which is preliminary data.</text>
</comment>
<evidence type="ECO:0000259" key="5">
    <source>
        <dbReference type="PROSITE" id="PS51460"/>
    </source>
</evidence>
<feature type="compositionally biased region" description="Polar residues" evidence="4">
    <location>
        <begin position="500"/>
        <end position="509"/>
    </location>
</feature>
<dbReference type="InterPro" id="IPR036534">
    <property type="entry name" value="GAR_dom_sf"/>
</dbReference>
<dbReference type="SUPFAM" id="SSF143575">
    <property type="entry name" value="GAS2 domain-like"/>
    <property type="match status" value="1"/>
</dbReference>
<name>A0A4S4L7H0_9AGAM</name>
<evidence type="ECO:0000313" key="6">
    <source>
        <dbReference type="EMBL" id="THH07394.1"/>
    </source>
</evidence>
<gene>
    <name evidence="6" type="ORF">EW145_g3407</name>
</gene>
<evidence type="ECO:0000313" key="7">
    <source>
        <dbReference type="Proteomes" id="UP000308199"/>
    </source>
</evidence>
<dbReference type="GO" id="GO:0005938">
    <property type="term" value="C:cell cortex"/>
    <property type="evidence" value="ECO:0007669"/>
    <property type="project" value="TreeGrafter"/>
</dbReference>
<feature type="region of interest" description="Disordered" evidence="4">
    <location>
        <begin position="346"/>
        <end position="391"/>
    </location>
</feature>
<feature type="region of interest" description="Disordered" evidence="4">
    <location>
        <begin position="18"/>
        <end position="53"/>
    </location>
</feature>
<feature type="compositionally biased region" description="Low complexity" evidence="4">
    <location>
        <begin position="524"/>
        <end position="539"/>
    </location>
</feature>
<protein>
    <recommendedName>
        <fullName evidence="5">GAR domain-containing protein</fullName>
    </recommendedName>
</protein>
<evidence type="ECO:0000256" key="4">
    <source>
        <dbReference type="SAM" id="MobiDB-lite"/>
    </source>
</evidence>
<dbReference type="GO" id="GO:0051293">
    <property type="term" value="P:establishment of spindle localization"/>
    <property type="evidence" value="ECO:0007669"/>
    <property type="project" value="TreeGrafter"/>
</dbReference>
<dbReference type="GO" id="GO:0043332">
    <property type="term" value="C:mating projection tip"/>
    <property type="evidence" value="ECO:0007669"/>
    <property type="project" value="TreeGrafter"/>
</dbReference>
<dbReference type="Pfam" id="PF02187">
    <property type="entry name" value="GAS2"/>
    <property type="match status" value="1"/>
</dbReference>
<keyword evidence="3" id="KW-0206">Cytoskeleton</keyword>
<dbReference type="InterPro" id="IPR013889">
    <property type="entry name" value="Karyogamy_KAR9"/>
</dbReference>
<sequence length="852" mass="94169">MMVSLKLSLSRATSQSSMLKDDWEELDRPPSSTSTAPRSVVSSSNSSLLSTGTGADAEDLTINVRNMLENGKGKQRSIDDLRLLAVSTNMTELSYSISDIQTRIFEIQELRHQSQSSDHPQTSSTNIIDQALMNLDERLEAVNRGMKSVADALEPLSSQTPKQPLDEEDEGSLLLRKHSALMSDWEAIQDESDVLREELKEDKWLTVFRTVSEQADGMMTSLEKAVQRCQDFIWRVHRRAPLEDTNLYHSPPSSSRDAVSGPPTYEIFCGLQESFEAKKKHYMPATSKVLSIIDKGVQDRVTKNGECLRRHAESIQRWRNLWERIQRTDVEMETVCKILLMRENEASESGSVASGNTSKSSSAQRSKYLATPPSSEGSRRLGNPIDSITNSMSPFRKLARRIGKVGGRSTPTAKQVTKTPSSEPVPGVRHRGSMFPLRGVTNLTPDRPMHKHSQSYTPESPTMRRAVDPDETVKGRRPMWNSSTKVEPETSIRLVRPTLSRRTSAANMRTSTSGGPPVPPLPPRSQSRSSFASSRPWSPITASGASTTRSSVSRPPSRSQSPFGFSTSPRARPKTPSHIPTPVFWKGTSSSSETSYEDRSPPESSIMQRLSPSQSDFSTSGISYSRAKTPLGSSPYGRPPSRSMIPVPKFQISSASRPSSAMSDYERSETSMSFRSSAYRAQTPESTLRGRVKQLPYYHDTPPPSAAGRRSSRMPPSSFRDASATPSQPRTPSSRPGSRTGMVTPGMDIRAMHTYVPVNSRDPLDAEVAVVANGISHGLLIERVDPPLRVIPKENEEVKAQYAFSNHLARKVVACRLLTMSRSGVKSKKVMCRVGGGWQELQLYLLTRQAGV</sequence>
<feature type="compositionally biased region" description="Polar residues" evidence="4">
    <location>
        <begin position="670"/>
        <end position="686"/>
    </location>
</feature>
<evidence type="ECO:0000256" key="2">
    <source>
        <dbReference type="ARBA" id="ARBA00022490"/>
    </source>
</evidence>
<feature type="compositionally biased region" description="Low complexity" evidence="4">
    <location>
        <begin position="653"/>
        <end position="663"/>
    </location>
</feature>
<reference evidence="6 7" key="1">
    <citation type="submission" date="2019-02" db="EMBL/GenBank/DDBJ databases">
        <title>Genome sequencing of the rare red list fungi Phellinidium pouzarii.</title>
        <authorList>
            <person name="Buettner E."/>
            <person name="Kellner H."/>
        </authorList>
    </citation>
    <scope>NUCLEOTIDE SEQUENCE [LARGE SCALE GENOMIC DNA]</scope>
    <source>
        <strain evidence="6 7">DSM 108285</strain>
    </source>
</reference>
<dbReference type="PANTHER" id="PTHR37271:SF1">
    <property type="entry name" value="KARYOGAMY PROTEIN KAR9"/>
    <property type="match status" value="1"/>
</dbReference>
<comment type="subcellular location">
    <subcellularLocation>
        <location evidence="1">Cytoplasm</location>
        <location evidence="1">Cytoskeleton</location>
    </subcellularLocation>
</comment>
<dbReference type="GO" id="GO:0008017">
    <property type="term" value="F:microtubule binding"/>
    <property type="evidence" value="ECO:0007669"/>
    <property type="project" value="InterPro"/>
</dbReference>
<feature type="compositionally biased region" description="Basic and acidic residues" evidence="4">
    <location>
        <begin position="465"/>
        <end position="474"/>
    </location>
</feature>
<dbReference type="Pfam" id="PF08580">
    <property type="entry name" value="KAR9"/>
    <property type="match status" value="1"/>
</dbReference>
<feature type="compositionally biased region" description="Low complexity" evidence="4">
    <location>
        <begin position="630"/>
        <end position="643"/>
    </location>
</feature>
<evidence type="ECO:0000256" key="1">
    <source>
        <dbReference type="ARBA" id="ARBA00004245"/>
    </source>
</evidence>
<feature type="compositionally biased region" description="Low complexity" evidence="4">
    <location>
        <begin position="546"/>
        <end position="562"/>
    </location>
</feature>
<dbReference type="InterPro" id="IPR003108">
    <property type="entry name" value="GAR_dom"/>
</dbReference>
<keyword evidence="7" id="KW-1185">Reference proteome</keyword>
<dbReference type="OrthoDB" id="5559380at2759"/>
<feature type="domain" description="GAR" evidence="5">
    <location>
        <begin position="759"/>
        <end position="852"/>
    </location>
</feature>
<feature type="compositionally biased region" description="Polar residues" evidence="4">
    <location>
        <begin position="602"/>
        <end position="623"/>
    </location>
</feature>
<feature type="compositionally biased region" description="Polar residues" evidence="4">
    <location>
        <begin position="409"/>
        <end position="422"/>
    </location>
</feature>
<dbReference type="PROSITE" id="PS51460">
    <property type="entry name" value="GAR"/>
    <property type="match status" value="1"/>
</dbReference>
<dbReference type="GO" id="GO:0005816">
    <property type="term" value="C:spindle pole body"/>
    <property type="evidence" value="ECO:0007669"/>
    <property type="project" value="TreeGrafter"/>
</dbReference>
<feature type="region of interest" description="Disordered" evidence="4">
    <location>
        <begin position="406"/>
        <end position="745"/>
    </location>
</feature>
<keyword evidence="2" id="KW-0963">Cytoplasm</keyword>
<organism evidence="6 7">
    <name type="scientific">Phellinidium pouzarii</name>
    <dbReference type="NCBI Taxonomy" id="167371"/>
    <lineage>
        <taxon>Eukaryota</taxon>
        <taxon>Fungi</taxon>
        <taxon>Dikarya</taxon>
        <taxon>Basidiomycota</taxon>
        <taxon>Agaricomycotina</taxon>
        <taxon>Agaricomycetes</taxon>
        <taxon>Hymenochaetales</taxon>
        <taxon>Hymenochaetaceae</taxon>
        <taxon>Phellinidium</taxon>
    </lineage>
</organism>
<feature type="compositionally biased region" description="Low complexity" evidence="4">
    <location>
        <begin position="29"/>
        <end position="53"/>
    </location>
</feature>
<evidence type="ECO:0000256" key="3">
    <source>
        <dbReference type="ARBA" id="ARBA00023212"/>
    </source>
</evidence>
<dbReference type="Proteomes" id="UP000308199">
    <property type="component" value="Unassembled WGS sequence"/>
</dbReference>
<feature type="compositionally biased region" description="Low complexity" evidence="4">
    <location>
        <begin position="706"/>
        <end position="741"/>
    </location>
</feature>
<dbReference type="PANTHER" id="PTHR37271">
    <property type="entry name" value="KARYOGAMY PROTEIN KAR9"/>
    <property type="match status" value="1"/>
</dbReference>
<accession>A0A4S4L7H0</accession>
<feature type="compositionally biased region" description="Polar residues" evidence="4">
    <location>
        <begin position="347"/>
        <end position="365"/>
    </location>
</feature>